<sequence>MENSGKYALVTGATSGIGLELAKLFAKDGYNLVIAARDNEELEITANVLRTEGVEVVTIVKDLFDREEAFSLYAEIKQQGIEIEILVNNAGQGVYGKFEQTDIDRELMIIDLNVASLVILTKCFLQDMIDRNSGKILNLASVASKLPGPWQSVYHGTKAFVLSFTEAVREELKDTDITITALMPGATDTDFFAKADMLESKAVQDEGALSDPADVAKDGYDALMAGKDKVVSGFKNKLQMAISAVTPDSMVAHQMNEQQKPIELGE</sequence>
<comment type="similarity">
    <text evidence="1 3">Belongs to the short-chain dehydrogenases/reductases (SDR) family.</text>
</comment>
<dbReference type="PANTHER" id="PTHR42901:SF1">
    <property type="entry name" value="ALCOHOL DEHYDROGENASE"/>
    <property type="match status" value="1"/>
</dbReference>
<dbReference type="RefSeq" id="WP_167272463.1">
    <property type="nucleotide sequence ID" value="NZ_JAASQJ010000003.1"/>
</dbReference>
<evidence type="ECO:0000256" key="1">
    <source>
        <dbReference type="ARBA" id="ARBA00006484"/>
    </source>
</evidence>
<dbReference type="CDD" id="cd05233">
    <property type="entry name" value="SDR_c"/>
    <property type="match status" value="1"/>
</dbReference>
<evidence type="ECO:0000313" key="4">
    <source>
        <dbReference type="EMBL" id="NIJ54372.1"/>
    </source>
</evidence>
<protein>
    <recommendedName>
        <fullName evidence="6">SDR family oxidoreductase</fullName>
    </recommendedName>
</protein>
<dbReference type="Proteomes" id="UP001179181">
    <property type="component" value="Unassembled WGS sequence"/>
</dbReference>
<accession>A0ABX0UNB9</accession>
<dbReference type="EMBL" id="JAASQJ010000003">
    <property type="protein sequence ID" value="NIJ54372.1"/>
    <property type="molecule type" value="Genomic_DNA"/>
</dbReference>
<dbReference type="PRINTS" id="PR00080">
    <property type="entry name" value="SDRFAMILY"/>
</dbReference>
<dbReference type="SUPFAM" id="SSF51735">
    <property type="entry name" value="NAD(P)-binding Rossmann-fold domains"/>
    <property type="match status" value="1"/>
</dbReference>
<dbReference type="Pfam" id="PF00106">
    <property type="entry name" value="adh_short"/>
    <property type="match status" value="1"/>
</dbReference>
<proteinExistence type="inferred from homology"/>
<name>A0ABX0UNB9_9BACT</name>
<dbReference type="PIRSF" id="PIRSF000126">
    <property type="entry name" value="11-beta-HSD1"/>
    <property type="match status" value="1"/>
</dbReference>
<dbReference type="PRINTS" id="PR00081">
    <property type="entry name" value="GDHRDH"/>
</dbReference>
<reference evidence="4 5" key="1">
    <citation type="submission" date="2020-03" db="EMBL/GenBank/DDBJ databases">
        <title>Genomic Encyclopedia of Type Strains, Phase IV (KMG-IV): sequencing the most valuable type-strain genomes for metagenomic binning, comparative biology and taxonomic classification.</title>
        <authorList>
            <person name="Goeker M."/>
        </authorList>
    </citation>
    <scope>NUCLEOTIDE SEQUENCE [LARGE SCALE GENOMIC DNA]</scope>
    <source>
        <strain evidence="4 5">DSM 102865</strain>
    </source>
</reference>
<keyword evidence="5" id="KW-1185">Reference proteome</keyword>
<evidence type="ECO:0000256" key="2">
    <source>
        <dbReference type="ARBA" id="ARBA00023002"/>
    </source>
</evidence>
<dbReference type="InterPro" id="IPR002347">
    <property type="entry name" value="SDR_fam"/>
</dbReference>
<evidence type="ECO:0000313" key="5">
    <source>
        <dbReference type="Proteomes" id="UP001179181"/>
    </source>
</evidence>
<dbReference type="Gene3D" id="3.40.50.720">
    <property type="entry name" value="NAD(P)-binding Rossmann-like Domain"/>
    <property type="match status" value="1"/>
</dbReference>
<dbReference type="InterPro" id="IPR036291">
    <property type="entry name" value="NAD(P)-bd_dom_sf"/>
</dbReference>
<gene>
    <name evidence="4" type="ORF">FHS68_003554</name>
</gene>
<evidence type="ECO:0000256" key="3">
    <source>
        <dbReference type="RuleBase" id="RU000363"/>
    </source>
</evidence>
<keyword evidence="2" id="KW-0560">Oxidoreductase</keyword>
<organism evidence="4 5">
    <name type="scientific">Dyadobacter arcticus</name>
    <dbReference type="NCBI Taxonomy" id="1078754"/>
    <lineage>
        <taxon>Bacteria</taxon>
        <taxon>Pseudomonadati</taxon>
        <taxon>Bacteroidota</taxon>
        <taxon>Cytophagia</taxon>
        <taxon>Cytophagales</taxon>
        <taxon>Spirosomataceae</taxon>
        <taxon>Dyadobacter</taxon>
    </lineage>
</organism>
<dbReference type="PANTHER" id="PTHR42901">
    <property type="entry name" value="ALCOHOL DEHYDROGENASE"/>
    <property type="match status" value="1"/>
</dbReference>
<evidence type="ECO:0008006" key="6">
    <source>
        <dbReference type="Google" id="ProtNLM"/>
    </source>
</evidence>
<comment type="caution">
    <text evidence="4">The sequence shown here is derived from an EMBL/GenBank/DDBJ whole genome shotgun (WGS) entry which is preliminary data.</text>
</comment>